<organism evidence="3 4">
    <name type="scientific">Kocuria salsicia</name>
    <dbReference type="NCBI Taxonomy" id="664639"/>
    <lineage>
        <taxon>Bacteria</taxon>
        <taxon>Bacillati</taxon>
        <taxon>Actinomycetota</taxon>
        <taxon>Actinomycetes</taxon>
        <taxon>Micrococcales</taxon>
        <taxon>Micrococcaceae</taxon>
        <taxon>Kocuria</taxon>
    </lineage>
</organism>
<feature type="domain" description="WYL" evidence="2">
    <location>
        <begin position="8"/>
        <end position="67"/>
    </location>
</feature>
<gene>
    <name evidence="3" type="ORF">AB0O96_02100</name>
</gene>
<dbReference type="EMBL" id="JBFBLL010000001">
    <property type="protein sequence ID" value="MEV8156989.1"/>
    <property type="molecule type" value="Genomic_DNA"/>
</dbReference>
<accession>A0ABV3K9J5</accession>
<dbReference type="InterPro" id="IPR026881">
    <property type="entry name" value="WYL_dom"/>
</dbReference>
<name>A0ABV3K9J5_9MICC</name>
<sequence>MDITERAWALRHLCRMQIQYTRSADGRASPRIVDPYGLVATSGRRYLIADEQGTGRLFTLEQLSDCTPLDAPAALRSGHTRRTVWAALKERAESPGRVSVTVRLLESRLDLVRCVSSSSSATTSRYFPPKEHANAFVRSGRTWQSVSRSSPTTGKRDTRPLINLPAQCCYEHLGEEVAAAPSGDVHVESIRVDLGARKAVNLAAPWRFSAPTLLWSTARPMPLDLTATCAPPTPIGTGASAYAHYAPAVTNCSMDPGMWSPAARGVGAALQCSSLLRGDTTMPAPFVDGAGIVANHGAQWSISARGLRGSARRSAPGGPAGPQERPG</sequence>
<dbReference type="PROSITE" id="PS52050">
    <property type="entry name" value="WYL"/>
    <property type="match status" value="1"/>
</dbReference>
<protein>
    <submittedName>
        <fullName evidence="3">WYL domain-containing protein</fullName>
    </submittedName>
</protein>
<keyword evidence="4" id="KW-1185">Reference proteome</keyword>
<evidence type="ECO:0000259" key="2">
    <source>
        <dbReference type="Pfam" id="PF13280"/>
    </source>
</evidence>
<proteinExistence type="predicted"/>
<dbReference type="Pfam" id="PF13280">
    <property type="entry name" value="WYL"/>
    <property type="match status" value="1"/>
</dbReference>
<evidence type="ECO:0000313" key="3">
    <source>
        <dbReference type="EMBL" id="MEV8156989.1"/>
    </source>
</evidence>
<feature type="compositionally biased region" description="Low complexity" evidence="1">
    <location>
        <begin position="305"/>
        <end position="317"/>
    </location>
</feature>
<reference evidence="3 4" key="1">
    <citation type="submission" date="2024-06" db="EMBL/GenBank/DDBJ databases">
        <title>The Natural Products Discovery Center: Release of the First 8490 Sequenced Strains for Exploring Actinobacteria Biosynthetic Diversity.</title>
        <authorList>
            <person name="Kalkreuter E."/>
            <person name="Kautsar S.A."/>
            <person name="Yang D."/>
            <person name="Bader C.D."/>
            <person name="Teijaro C.N."/>
            <person name="Fluegel L."/>
            <person name="Davis C.M."/>
            <person name="Simpson J.R."/>
            <person name="Lauterbach L."/>
            <person name="Steele A.D."/>
            <person name="Gui C."/>
            <person name="Meng S."/>
            <person name="Li G."/>
            <person name="Viehrig K."/>
            <person name="Ye F."/>
            <person name="Su P."/>
            <person name="Kiefer A.F."/>
            <person name="Nichols A."/>
            <person name="Cepeda A.J."/>
            <person name="Yan W."/>
            <person name="Fan B."/>
            <person name="Jiang Y."/>
            <person name="Adhikari A."/>
            <person name="Zheng C.-J."/>
            <person name="Schuster L."/>
            <person name="Cowan T.M."/>
            <person name="Smanski M.J."/>
            <person name="Chevrette M.G."/>
            <person name="De Carvalho L.P.S."/>
            <person name="Shen B."/>
        </authorList>
    </citation>
    <scope>NUCLEOTIDE SEQUENCE [LARGE SCALE GENOMIC DNA]</scope>
    <source>
        <strain evidence="3 4">NPDC079179</strain>
    </source>
</reference>
<comment type="caution">
    <text evidence="3">The sequence shown here is derived from an EMBL/GenBank/DDBJ whole genome shotgun (WGS) entry which is preliminary data.</text>
</comment>
<evidence type="ECO:0000256" key="1">
    <source>
        <dbReference type="SAM" id="MobiDB-lite"/>
    </source>
</evidence>
<evidence type="ECO:0000313" key="4">
    <source>
        <dbReference type="Proteomes" id="UP001553031"/>
    </source>
</evidence>
<dbReference type="RefSeq" id="WP_363783872.1">
    <property type="nucleotide sequence ID" value="NZ_JBFBLL010000001.1"/>
</dbReference>
<dbReference type="Proteomes" id="UP001553031">
    <property type="component" value="Unassembled WGS sequence"/>
</dbReference>
<feature type="region of interest" description="Disordered" evidence="1">
    <location>
        <begin position="305"/>
        <end position="327"/>
    </location>
</feature>